<dbReference type="Proteomes" id="UP000703893">
    <property type="component" value="Unassembled WGS sequence"/>
</dbReference>
<sequence length="63" mass="7520">MKTYEEHKAEVAERRKRVWTKLLNHFPSGRAPGNRPRDPEQEQLLIRAARKRLARRDNLEPTT</sequence>
<reference evidence="1 2" key="1">
    <citation type="submission" date="2019-03" db="EMBL/GenBank/DDBJ databases">
        <title>Lake Tanganyika Metagenome-Assembled Genomes (MAGs).</title>
        <authorList>
            <person name="Tran P."/>
        </authorList>
    </citation>
    <scope>NUCLEOTIDE SEQUENCE [LARGE SCALE GENOMIC DNA]</scope>
    <source>
        <strain evidence="1">K_DeepCast_65m_m2_236</strain>
    </source>
</reference>
<proteinExistence type="predicted"/>
<dbReference type="EMBL" id="VGJX01000711">
    <property type="protein sequence ID" value="MBM3275766.1"/>
    <property type="molecule type" value="Genomic_DNA"/>
</dbReference>
<dbReference type="AlphaFoldDB" id="A0A938BLX8"/>
<evidence type="ECO:0000313" key="2">
    <source>
        <dbReference type="Proteomes" id="UP000703893"/>
    </source>
</evidence>
<evidence type="ECO:0000313" key="1">
    <source>
        <dbReference type="EMBL" id="MBM3275766.1"/>
    </source>
</evidence>
<name>A0A938BLX8_9BACT</name>
<protein>
    <submittedName>
        <fullName evidence="1">Uncharacterized protein</fullName>
    </submittedName>
</protein>
<organism evidence="1 2">
    <name type="scientific">Candidatus Tanganyikabacteria bacterium</name>
    <dbReference type="NCBI Taxonomy" id="2961651"/>
    <lineage>
        <taxon>Bacteria</taxon>
        <taxon>Bacillati</taxon>
        <taxon>Candidatus Sericytochromatia</taxon>
        <taxon>Candidatus Tanganyikabacteria</taxon>
    </lineage>
</organism>
<gene>
    <name evidence="1" type="ORF">FJZ00_11475</name>
</gene>
<accession>A0A938BLX8</accession>
<comment type="caution">
    <text evidence="1">The sequence shown here is derived from an EMBL/GenBank/DDBJ whole genome shotgun (WGS) entry which is preliminary data.</text>
</comment>